<dbReference type="PANTHER" id="PTHR45974:SF242">
    <property type="entry name" value="LEUCINE-RICH REPEAT PROTEIN KINASE FAMILY PROTEIN"/>
    <property type="match status" value="1"/>
</dbReference>
<dbReference type="FunFam" id="3.80.10.10:FF:000830">
    <property type="entry name" value="Predicted protein"/>
    <property type="match status" value="1"/>
</dbReference>
<dbReference type="Proteomes" id="UP000734854">
    <property type="component" value="Unassembled WGS sequence"/>
</dbReference>
<keyword evidence="13 18" id="KW-0067">ATP-binding</keyword>
<dbReference type="GO" id="GO:0005886">
    <property type="term" value="C:plasma membrane"/>
    <property type="evidence" value="ECO:0007669"/>
    <property type="project" value="UniProtKB-SubCell"/>
</dbReference>
<dbReference type="InterPro" id="IPR008271">
    <property type="entry name" value="Ser/Thr_kinase_AS"/>
</dbReference>
<dbReference type="EMBL" id="JACMSC010000019">
    <property type="protein sequence ID" value="KAG6473922.1"/>
    <property type="molecule type" value="Genomic_DNA"/>
</dbReference>
<evidence type="ECO:0000259" key="21">
    <source>
        <dbReference type="PROSITE" id="PS50011"/>
    </source>
</evidence>
<dbReference type="SUPFAM" id="SSF52058">
    <property type="entry name" value="L domain-like"/>
    <property type="match status" value="1"/>
</dbReference>
<keyword evidence="10" id="KW-0677">Repeat</keyword>
<evidence type="ECO:0000256" key="6">
    <source>
        <dbReference type="ARBA" id="ARBA00022614"/>
    </source>
</evidence>
<keyword evidence="23" id="KW-1185">Reference proteome</keyword>
<dbReference type="Gene3D" id="3.80.10.10">
    <property type="entry name" value="Ribonuclease Inhibitor"/>
    <property type="match status" value="2"/>
</dbReference>
<organism evidence="22 23">
    <name type="scientific">Zingiber officinale</name>
    <name type="common">Ginger</name>
    <name type="synonym">Amomum zingiber</name>
    <dbReference type="NCBI Taxonomy" id="94328"/>
    <lineage>
        <taxon>Eukaryota</taxon>
        <taxon>Viridiplantae</taxon>
        <taxon>Streptophyta</taxon>
        <taxon>Embryophyta</taxon>
        <taxon>Tracheophyta</taxon>
        <taxon>Spermatophyta</taxon>
        <taxon>Magnoliopsida</taxon>
        <taxon>Liliopsida</taxon>
        <taxon>Zingiberales</taxon>
        <taxon>Zingiberaceae</taxon>
        <taxon>Zingiber</taxon>
    </lineage>
</organism>
<keyword evidence="15 20" id="KW-0472">Membrane</keyword>
<keyword evidence="17" id="KW-0325">Glycoprotein</keyword>
<keyword evidence="14 20" id="KW-1133">Transmembrane helix</keyword>
<dbReference type="InterPro" id="IPR000719">
    <property type="entry name" value="Prot_kinase_dom"/>
</dbReference>
<dbReference type="FunFam" id="1.10.510.10:FF:000453">
    <property type="entry name" value="LRR receptor-like serine/threonine-protein kinase HSL2"/>
    <property type="match status" value="1"/>
</dbReference>
<dbReference type="SMART" id="SM00220">
    <property type="entry name" value="S_TKc"/>
    <property type="match status" value="1"/>
</dbReference>
<evidence type="ECO:0000313" key="23">
    <source>
        <dbReference type="Proteomes" id="UP000734854"/>
    </source>
</evidence>
<dbReference type="GO" id="GO:0005524">
    <property type="term" value="F:ATP binding"/>
    <property type="evidence" value="ECO:0007669"/>
    <property type="project" value="UniProtKB-UniRule"/>
</dbReference>
<keyword evidence="11 18" id="KW-0547">Nucleotide-binding</keyword>
<evidence type="ECO:0000256" key="16">
    <source>
        <dbReference type="ARBA" id="ARBA00023170"/>
    </source>
</evidence>
<evidence type="ECO:0000256" key="3">
    <source>
        <dbReference type="ARBA" id="ARBA00008684"/>
    </source>
</evidence>
<keyword evidence="6" id="KW-0433">Leucine-rich repeat</keyword>
<evidence type="ECO:0000256" key="8">
    <source>
        <dbReference type="ARBA" id="ARBA00022692"/>
    </source>
</evidence>
<dbReference type="InterPro" id="IPR011009">
    <property type="entry name" value="Kinase-like_dom_sf"/>
</dbReference>
<dbReference type="Pfam" id="PF08263">
    <property type="entry name" value="LRRNT_2"/>
    <property type="match status" value="1"/>
</dbReference>
<dbReference type="InterPro" id="IPR013210">
    <property type="entry name" value="LRR_N_plant-typ"/>
</dbReference>
<evidence type="ECO:0000256" key="20">
    <source>
        <dbReference type="SAM" id="Phobius"/>
    </source>
</evidence>
<name>A0A8J5C736_ZINOF</name>
<gene>
    <name evidence="22" type="ORF">ZIOFF_067842</name>
</gene>
<sequence>MNCATLSALSARLEDWELCTFRGDDEVYHGSSQYVFSNSTEMRTPIFILCAFVACLQTGLGSTDPQDAAALLSLMSEWQNTPPSWGASDDPCETPWEGVSCNNSKVTVLKLSTMGIKGTLSADIGTLSELRIFHYLRDLTDKKTCRDLSFNNELGGQLTPSIGSLMKLTTLILAGCSFTGSIPDELGSLQNLSYLALNSNQFTGKIPSSMGKLSDLFWFDIADNKISGPLPVSNEREPGLDLLHHAKHFHFNKNQLSGSIPEKLFHSNMTLLHVLFDGNRLTGRIPDSICLVQSIEVLRLDRNSLNGTVPSNINNLTKINELNLANNQLTGLLPDLSGMDSLYYVDLSNNTFDPSESPAWFSKLTSLTALVIQSGGLFGEVPETLFSFPPLQQVILDYNHFNGTLRLGNSVSQQLQLVSFKNNNLTGIELTNGYNLTSLILVGNPICSKLPTATYCTLSQDPPVPYSTSVVNCVSNLCPPDQSPNPQSCSCAYPFQGVMYFRAPFFRDVSNRTLFQELENKLQTALDLTPGSVFLQNPFFNDDSYMQIQVKIFPSTGMYFSRSEIQDIGFDLSNQTFKPPRLFGPFYFIASTYPFPAVEGRSTMSVGLKIGIAACCALLVIGLLVVTIYALRQRRRAERAIEQSKPFGSWARGHSGDEGSEAPQLKGARWFSYEELKRCTNNFSVSNEIGSGGYGKVYRGILPGGPIVAIKRAQQGSTQGALEFKTEIELLSRVHHKNLVSLVGFCFDQGEQMLVYEFVPNGTLRESLSGKSGILLDWRRRLRIALGSARGLAYLHELADPPIIHRDVKSSNILLDENLNAKVADFGLSKLMSDDEKGHVSTQVKGTMGYLDPEYYLTQQLTDKSDVYSFGVVMLEMITAKQPIVKGKYIVREVKMAIDASDEEFYGLKELMDPVIQIATNLIGFRKYTELALRCLEELAADRPTMSDIVKEIEMLLHSAGLSTNSQSASSSATDIRNSKGVISQPYISGTRKDVSEDNFDYSGGYSFSAKPEPK</sequence>
<dbReference type="Pfam" id="PF07714">
    <property type="entry name" value="PK_Tyr_Ser-Thr"/>
    <property type="match status" value="1"/>
</dbReference>
<dbReference type="PANTHER" id="PTHR45974">
    <property type="entry name" value="RECEPTOR-LIKE PROTEIN 55"/>
    <property type="match status" value="1"/>
</dbReference>
<evidence type="ECO:0000256" key="10">
    <source>
        <dbReference type="ARBA" id="ARBA00022737"/>
    </source>
</evidence>
<keyword evidence="8 20" id="KW-0812">Transmembrane</keyword>
<evidence type="ECO:0000313" key="22">
    <source>
        <dbReference type="EMBL" id="KAG6473922.1"/>
    </source>
</evidence>
<dbReference type="Gene3D" id="1.10.510.10">
    <property type="entry name" value="Transferase(Phosphotransferase) domain 1"/>
    <property type="match status" value="1"/>
</dbReference>
<proteinExistence type="inferred from homology"/>
<evidence type="ECO:0000256" key="13">
    <source>
        <dbReference type="ARBA" id="ARBA00022840"/>
    </source>
</evidence>
<comment type="caution">
    <text evidence="22">The sequence shown here is derived from an EMBL/GenBank/DDBJ whole genome shotgun (WGS) entry which is preliminary data.</text>
</comment>
<dbReference type="InterPro" id="IPR032675">
    <property type="entry name" value="LRR_dom_sf"/>
</dbReference>
<evidence type="ECO:0000256" key="11">
    <source>
        <dbReference type="ARBA" id="ARBA00022741"/>
    </source>
</evidence>
<dbReference type="Gene3D" id="3.30.200.20">
    <property type="entry name" value="Phosphorylase Kinase, domain 1"/>
    <property type="match status" value="1"/>
</dbReference>
<evidence type="ECO:0000256" key="15">
    <source>
        <dbReference type="ARBA" id="ARBA00023136"/>
    </source>
</evidence>
<evidence type="ECO:0000256" key="9">
    <source>
        <dbReference type="ARBA" id="ARBA00022729"/>
    </source>
</evidence>
<feature type="transmembrane region" description="Helical" evidence="20">
    <location>
        <begin position="610"/>
        <end position="631"/>
    </location>
</feature>
<feature type="domain" description="Protein kinase" evidence="21">
    <location>
        <begin position="683"/>
        <end position="957"/>
    </location>
</feature>
<dbReference type="CDD" id="cd14066">
    <property type="entry name" value="STKc_IRAK"/>
    <property type="match status" value="1"/>
</dbReference>
<evidence type="ECO:0000256" key="1">
    <source>
        <dbReference type="ARBA" id="ARBA00004162"/>
    </source>
</evidence>
<dbReference type="InterPro" id="IPR001245">
    <property type="entry name" value="Ser-Thr/Tyr_kinase_cat_dom"/>
</dbReference>
<dbReference type="PROSITE" id="PS00107">
    <property type="entry name" value="PROTEIN_KINASE_ATP"/>
    <property type="match status" value="1"/>
</dbReference>
<keyword evidence="5" id="KW-0723">Serine/threonine-protein kinase</keyword>
<dbReference type="EC" id="2.7.11.1" evidence="4"/>
<dbReference type="FunFam" id="3.80.10.10:FF:000363">
    <property type="entry name" value="Leucine-rich repeat family protein"/>
    <property type="match status" value="1"/>
</dbReference>
<evidence type="ECO:0000256" key="17">
    <source>
        <dbReference type="ARBA" id="ARBA00023180"/>
    </source>
</evidence>
<comment type="subcellular location">
    <subcellularLocation>
        <location evidence="1">Cell membrane</location>
        <topology evidence="1">Single-pass membrane protein</topology>
    </subcellularLocation>
    <subcellularLocation>
        <location evidence="2">Membrane</location>
        <topology evidence="2">Single-pass type I membrane protein</topology>
    </subcellularLocation>
</comment>
<dbReference type="PROSITE" id="PS00108">
    <property type="entry name" value="PROTEIN_KINASE_ST"/>
    <property type="match status" value="1"/>
</dbReference>
<keyword evidence="16" id="KW-0675">Receptor</keyword>
<dbReference type="InterPro" id="IPR001611">
    <property type="entry name" value="Leu-rich_rpt"/>
</dbReference>
<evidence type="ECO:0000256" key="19">
    <source>
        <dbReference type="SAM" id="MobiDB-lite"/>
    </source>
</evidence>
<feature type="binding site" evidence="18">
    <location>
        <position position="711"/>
    </location>
    <ligand>
        <name>ATP</name>
        <dbReference type="ChEBI" id="CHEBI:30616"/>
    </ligand>
</feature>
<dbReference type="Pfam" id="PF00560">
    <property type="entry name" value="LRR_1"/>
    <property type="match status" value="3"/>
</dbReference>
<keyword evidence="12" id="KW-0418">Kinase</keyword>
<dbReference type="SUPFAM" id="SSF56112">
    <property type="entry name" value="Protein kinase-like (PK-like)"/>
    <property type="match status" value="1"/>
</dbReference>
<evidence type="ECO:0000256" key="4">
    <source>
        <dbReference type="ARBA" id="ARBA00012513"/>
    </source>
</evidence>
<keyword evidence="7" id="KW-0808">Transferase</keyword>
<dbReference type="AlphaFoldDB" id="A0A8J5C736"/>
<accession>A0A8J5C736</accession>
<evidence type="ECO:0000256" key="7">
    <source>
        <dbReference type="ARBA" id="ARBA00022679"/>
    </source>
</evidence>
<evidence type="ECO:0000256" key="14">
    <source>
        <dbReference type="ARBA" id="ARBA00022989"/>
    </source>
</evidence>
<evidence type="ECO:0000256" key="2">
    <source>
        <dbReference type="ARBA" id="ARBA00004479"/>
    </source>
</evidence>
<evidence type="ECO:0000256" key="5">
    <source>
        <dbReference type="ARBA" id="ARBA00022527"/>
    </source>
</evidence>
<dbReference type="GO" id="GO:0004674">
    <property type="term" value="F:protein serine/threonine kinase activity"/>
    <property type="evidence" value="ECO:0007669"/>
    <property type="project" value="UniProtKB-KW"/>
</dbReference>
<reference evidence="22 23" key="1">
    <citation type="submission" date="2020-08" db="EMBL/GenBank/DDBJ databases">
        <title>Plant Genome Project.</title>
        <authorList>
            <person name="Zhang R.-G."/>
        </authorList>
    </citation>
    <scope>NUCLEOTIDE SEQUENCE [LARGE SCALE GENOMIC DNA]</scope>
    <source>
        <tissue evidence="22">Rhizome</tissue>
    </source>
</reference>
<evidence type="ECO:0000256" key="12">
    <source>
        <dbReference type="ARBA" id="ARBA00022777"/>
    </source>
</evidence>
<keyword evidence="9" id="KW-0732">Signal</keyword>
<dbReference type="PROSITE" id="PS50011">
    <property type="entry name" value="PROTEIN_KINASE_DOM"/>
    <property type="match status" value="1"/>
</dbReference>
<protein>
    <recommendedName>
        <fullName evidence="4">non-specific serine/threonine protein kinase</fullName>
        <ecNumber evidence="4">2.7.11.1</ecNumber>
    </recommendedName>
</protein>
<dbReference type="InterPro" id="IPR017441">
    <property type="entry name" value="Protein_kinase_ATP_BS"/>
</dbReference>
<dbReference type="FunFam" id="3.30.200.20:FF:000328">
    <property type="entry name" value="Leucine-rich repeat protein kinase family protein"/>
    <property type="match status" value="1"/>
</dbReference>
<feature type="region of interest" description="Disordered" evidence="19">
    <location>
        <begin position="987"/>
        <end position="1015"/>
    </location>
</feature>
<evidence type="ECO:0000256" key="18">
    <source>
        <dbReference type="PROSITE-ProRule" id="PRU10141"/>
    </source>
</evidence>
<comment type="similarity">
    <text evidence="3">Belongs to the protein kinase superfamily. Ser/Thr protein kinase family.</text>
</comment>